<evidence type="ECO:0008006" key="4">
    <source>
        <dbReference type="Google" id="ProtNLM"/>
    </source>
</evidence>
<evidence type="ECO:0000313" key="2">
    <source>
        <dbReference type="EMBL" id="KIK62797.1"/>
    </source>
</evidence>
<accession>A0A0D0CTL6</accession>
<dbReference type="OrthoDB" id="3265815at2759"/>
<feature type="region of interest" description="Disordered" evidence="1">
    <location>
        <begin position="21"/>
        <end position="58"/>
    </location>
</feature>
<dbReference type="HOGENOM" id="CLU_051530_2_0_1"/>
<gene>
    <name evidence="2" type="ORF">GYMLUDRAFT_41688</name>
</gene>
<evidence type="ECO:0000256" key="1">
    <source>
        <dbReference type="SAM" id="MobiDB-lite"/>
    </source>
</evidence>
<reference evidence="2 3" key="1">
    <citation type="submission" date="2014-04" db="EMBL/GenBank/DDBJ databases">
        <title>Evolutionary Origins and Diversification of the Mycorrhizal Mutualists.</title>
        <authorList>
            <consortium name="DOE Joint Genome Institute"/>
            <consortium name="Mycorrhizal Genomics Consortium"/>
            <person name="Kohler A."/>
            <person name="Kuo A."/>
            <person name="Nagy L.G."/>
            <person name="Floudas D."/>
            <person name="Copeland A."/>
            <person name="Barry K.W."/>
            <person name="Cichocki N."/>
            <person name="Veneault-Fourrey C."/>
            <person name="LaButti K."/>
            <person name="Lindquist E.A."/>
            <person name="Lipzen A."/>
            <person name="Lundell T."/>
            <person name="Morin E."/>
            <person name="Murat C."/>
            <person name="Riley R."/>
            <person name="Ohm R."/>
            <person name="Sun H."/>
            <person name="Tunlid A."/>
            <person name="Henrissat B."/>
            <person name="Grigoriev I.V."/>
            <person name="Hibbett D.S."/>
            <person name="Martin F."/>
        </authorList>
    </citation>
    <scope>NUCLEOTIDE SEQUENCE [LARGE SCALE GENOMIC DNA]</scope>
    <source>
        <strain evidence="2 3">FD-317 M1</strain>
    </source>
</reference>
<keyword evidence="3" id="KW-1185">Reference proteome</keyword>
<dbReference type="EMBL" id="KN834766">
    <property type="protein sequence ID" value="KIK62797.1"/>
    <property type="molecule type" value="Genomic_DNA"/>
</dbReference>
<sequence>MESLDWNLVFERFAYETGTRFYPGGRQSQVPTPPDEGRSPKPDDESENVSISTKFGPNANLHCHPPDLLLSSSDSVRFYVHSDIVLGASNNGFRFLVPTSAPKLQKRSISVPEHSSILGLILHMVYGISCSPYVPPLDVLSEAIDRLALYGLHAHCLIQTGTPFYASILAHVPFSPMDVYILAAKHRLHELAVSASSHLISFSLSKITDRMAEEMGPEYLRKLFFLHLGRSSALKELLLEPPRLHAVNHFCSRTDQRSLTRAWALASAYLAWDARADVSAGFLEATLNPLVKDISCEQCRQSLHERIKNLLDRWAEVKCTI</sequence>
<dbReference type="AlphaFoldDB" id="A0A0D0CTL6"/>
<proteinExistence type="predicted"/>
<evidence type="ECO:0000313" key="3">
    <source>
        <dbReference type="Proteomes" id="UP000053593"/>
    </source>
</evidence>
<protein>
    <recommendedName>
        <fullName evidence="4">BTB domain-containing protein</fullName>
    </recommendedName>
</protein>
<dbReference type="Proteomes" id="UP000053593">
    <property type="component" value="Unassembled WGS sequence"/>
</dbReference>
<organism evidence="2 3">
    <name type="scientific">Collybiopsis luxurians FD-317 M1</name>
    <dbReference type="NCBI Taxonomy" id="944289"/>
    <lineage>
        <taxon>Eukaryota</taxon>
        <taxon>Fungi</taxon>
        <taxon>Dikarya</taxon>
        <taxon>Basidiomycota</taxon>
        <taxon>Agaricomycotina</taxon>
        <taxon>Agaricomycetes</taxon>
        <taxon>Agaricomycetidae</taxon>
        <taxon>Agaricales</taxon>
        <taxon>Marasmiineae</taxon>
        <taxon>Omphalotaceae</taxon>
        <taxon>Collybiopsis</taxon>
        <taxon>Collybiopsis luxurians</taxon>
    </lineage>
</organism>
<name>A0A0D0CTL6_9AGAR</name>